<dbReference type="GO" id="GO:0022857">
    <property type="term" value="F:transmembrane transporter activity"/>
    <property type="evidence" value="ECO:0007669"/>
    <property type="project" value="InterPro"/>
</dbReference>
<dbReference type="PANTHER" id="PTHR31806">
    <property type="entry name" value="PURINE-CYTOSINE PERMEASE FCY2-RELATED"/>
    <property type="match status" value="1"/>
</dbReference>
<keyword evidence="2" id="KW-0472">Membrane</keyword>
<protein>
    <submittedName>
        <fullName evidence="3">Uncharacterized protein</fullName>
    </submittedName>
</protein>
<reference evidence="3 4" key="1">
    <citation type="submission" date="2015-01" db="EMBL/GenBank/DDBJ databases">
        <title>The Genome Sequence of Exophiala xenobiotica CBS118157.</title>
        <authorList>
            <consortium name="The Broad Institute Genomics Platform"/>
            <person name="Cuomo C."/>
            <person name="de Hoog S."/>
            <person name="Gorbushina A."/>
            <person name="Stielow B."/>
            <person name="Teixiera M."/>
            <person name="Abouelleil A."/>
            <person name="Chapman S.B."/>
            <person name="Priest M."/>
            <person name="Young S.K."/>
            <person name="Wortman J."/>
            <person name="Nusbaum C."/>
            <person name="Birren B."/>
        </authorList>
    </citation>
    <scope>NUCLEOTIDE SEQUENCE [LARGE SCALE GENOMIC DNA]</scope>
    <source>
        <strain evidence="3 4">CBS 118157</strain>
    </source>
</reference>
<dbReference type="InterPro" id="IPR026030">
    <property type="entry name" value="Pur-cyt_permease_Fcy2/21/22"/>
</dbReference>
<dbReference type="GO" id="GO:0000329">
    <property type="term" value="C:fungal-type vacuole membrane"/>
    <property type="evidence" value="ECO:0007669"/>
    <property type="project" value="TreeGrafter"/>
</dbReference>
<accession>A0A0D2ETI8</accession>
<dbReference type="Proteomes" id="UP000054342">
    <property type="component" value="Unassembled WGS sequence"/>
</dbReference>
<dbReference type="HOGENOM" id="CLU_2454758_0_0_1"/>
<proteinExistence type="predicted"/>
<evidence type="ECO:0000313" key="4">
    <source>
        <dbReference type="Proteomes" id="UP000054342"/>
    </source>
</evidence>
<dbReference type="STRING" id="348802.A0A0D2ETI8"/>
<dbReference type="RefSeq" id="XP_013318639.1">
    <property type="nucleotide sequence ID" value="XM_013463185.1"/>
</dbReference>
<organism evidence="3 4">
    <name type="scientific">Exophiala xenobiotica</name>
    <dbReference type="NCBI Taxonomy" id="348802"/>
    <lineage>
        <taxon>Eukaryota</taxon>
        <taxon>Fungi</taxon>
        <taxon>Dikarya</taxon>
        <taxon>Ascomycota</taxon>
        <taxon>Pezizomycotina</taxon>
        <taxon>Eurotiomycetes</taxon>
        <taxon>Chaetothyriomycetidae</taxon>
        <taxon>Chaetothyriales</taxon>
        <taxon>Herpotrichiellaceae</taxon>
        <taxon>Exophiala</taxon>
    </lineage>
</organism>
<evidence type="ECO:0000256" key="1">
    <source>
        <dbReference type="ARBA" id="ARBA00022448"/>
    </source>
</evidence>
<keyword evidence="2" id="KW-1133">Transmembrane helix</keyword>
<name>A0A0D2ETI8_9EURO</name>
<feature type="transmembrane region" description="Helical" evidence="2">
    <location>
        <begin position="36"/>
        <end position="57"/>
    </location>
</feature>
<keyword evidence="4" id="KW-1185">Reference proteome</keyword>
<keyword evidence="2" id="KW-0812">Transmembrane</keyword>
<dbReference type="PANTHER" id="PTHR31806:SF8">
    <property type="entry name" value="TRANSPORTER, PUTATIVE (AFU_ORTHOLOGUE AFUA_2G03000)-RELATED"/>
    <property type="match status" value="1"/>
</dbReference>
<sequence>MGYWALMWVALVAEEEFIFRRNKGYKCEDWNDPSKLPVGIAGLTAFIIGWVGAVLSMMDGADLGMPVAASLAALIYPPLRYLELKYSKR</sequence>
<keyword evidence="1" id="KW-0813">Transport</keyword>
<feature type="transmembrane region" description="Helical" evidence="2">
    <location>
        <begin position="63"/>
        <end position="82"/>
    </location>
</feature>
<evidence type="ECO:0000313" key="3">
    <source>
        <dbReference type="EMBL" id="KIW58055.1"/>
    </source>
</evidence>
<gene>
    <name evidence="3" type="ORF">PV05_02605</name>
</gene>
<dbReference type="OrthoDB" id="5428495at2759"/>
<dbReference type="EMBL" id="KN847318">
    <property type="protein sequence ID" value="KIW58055.1"/>
    <property type="molecule type" value="Genomic_DNA"/>
</dbReference>
<dbReference type="GO" id="GO:0005886">
    <property type="term" value="C:plasma membrane"/>
    <property type="evidence" value="ECO:0007669"/>
    <property type="project" value="TreeGrafter"/>
</dbReference>
<dbReference type="Gene3D" id="1.10.4160.10">
    <property type="entry name" value="Hydantoin permease"/>
    <property type="match status" value="1"/>
</dbReference>
<evidence type="ECO:0000256" key="2">
    <source>
        <dbReference type="SAM" id="Phobius"/>
    </source>
</evidence>
<dbReference type="GeneID" id="25324513"/>
<dbReference type="AlphaFoldDB" id="A0A0D2ETI8"/>